<evidence type="ECO:0000256" key="5">
    <source>
        <dbReference type="SAM" id="MobiDB-lite"/>
    </source>
</evidence>
<dbReference type="PANTHER" id="PTHR31395:SF23">
    <property type="entry name" value="GEO05642P1"/>
    <property type="match status" value="1"/>
</dbReference>
<comment type="caution">
    <text evidence="8">The sequence shown here is derived from an EMBL/GenBank/DDBJ whole genome shotgun (WGS) entry which is preliminary data.</text>
</comment>
<dbReference type="AlphaFoldDB" id="A0A9D4MQ46"/>
<dbReference type="Proteomes" id="UP000828390">
    <property type="component" value="Unassembled WGS sequence"/>
</dbReference>
<feature type="signal peptide" evidence="7">
    <location>
        <begin position="1"/>
        <end position="16"/>
    </location>
</feature>
<feature type="compositionally biased region" description="Polar residues" evidence="5">
    <location>
        <begin position="271"/>
        <end position="288"/>
    </location>
</feature>
<dbReference type="PANTHER" id="PTHR31395">
    <property type="entry name" value="SHISA"/>
    <property type="match status" value="1"/>
</dbReference>
<evidence type="ECO:0000256" key="4">
    <source>
        <dbReference type="ARBA" id="ARBA00023136"/>
    </source>
</evidence>
<gene>
    <name evidence="8" type="ORF">DPMN_004315</name>
</gene>
<evidence type="ECO:0000256" key="3">
    <source>
        <dbReference type="ARBA" id="ARBA00022989"/>
    </source>
</evidence>
<proteinExistence type="predicted"/>
<evidence type="ECO:0000256" key="1">
    <source>
        <dbReference type="ARBA" id="ARBA00004370"/>
    </source>
</evidence>
<name>A0A9D4MQ46_DREPO</name>
<feature type="chain" id="PRO_5039568988" evidence="7">
    <location>
        <begin position="17"/>
        <end position="323"/>
    </location>
</feature>
<evidence type="ECO:0000313" key="8">
    <source>
        <dbReference type="EMBL" id="KAH3880401.1"/>
    </source>
</evidence>
<reference evidence="8" key="1">
    <citation type="journal article" date="2019" name="bioRxiv">
        <title>The Genome of the Zebra Mussel, Dreissena polymorpha: A Resource for Invasive Species Research.</title>
        <authorList>
            <person name="McCartney M.A."/>
            <person name="Auch B."/>
            <person name="Kono T."/>
            <person name="Mallez S."/>
            <person name="Zhang Y."/>
            <person name="Obille A."/>
            <person name="Becker A."/>
            <person name="Abrahante J.E."/>
            <person name="Garbe J."/>
            <person name="Badalamenti J.P."/>
            <person name="Herman A."/>
            <person name="Mangelson H."/>
            <person name="Liachko I."/>
            <person name="Sullivan S."/>
            <person name="Sone E.D."/>
            <person name="Koren S."/>
            <person name="Silverstein K.A.T."/>
            <person name="Beckman K.B."/>
            <person name="Gohl D.M."/>
        </authorList>
    </citation>
    <scope>NUCLEOTIDE SEQUENCE</scope>
    <source>
        <strain evidence="8">Duluth1</strain>
        <tissue evidence="8">Whole animal</tissue>
    </source>
</reference>
<keyword evidence="9" id="KW-1185">Reference proteome</keyword>
<evidence type="ECO:0000256" key="7">
    <source>
        <dbReference type="SAM" id="SignalP"/>
    </source>
</evidence>
<evidence type="ECO:0000256" key="2">
    <source>
        <dbReference type="ARBA" id="ARBA00022692"/>
    </source>
</evidence>
<keyword evidence="3 6" id="KW-1133">Transmembrane helix</keyword>
<dbReference type="EMBL" id="JAIWYP010000001">
    <property type="protein sequence ID" value="KAH3880401.1"/>
    <property type="molecule type" value="Genomic_DNA"/>
</dbReference>
<sequence>MKHIVLLGLFVAVVHGLKVSVSSSECGSVYSFNWLNDDITLKYDGRQLPQGCSIAVSTSQIGENLCFDQKFENTLLTTMSYKVEYHKGLVSNFADKTIDSIWDTSEWCALSSIVFVVFVSGRGSSIQPKIEIKIKIKDSVLSNNVFEAAKTIGVAVIGIIVGVVVLVIVACVVVVCCCLKRQRNRRGQVVRQPQTTMAATAGQPYNQGGYQMLPSNAPPPAGYQGYPPPSQAGYQPPQGYPQAPSAGYQPGPTGYPPGPTGYPPAGYQQQSGYPPTSQQSGYPQTTQAGYPPGPTGYPQEPQKGYEGNQQSATPSAPPPPYTS</sequence>
<feature type="compositionally biased region" description="Pro residues" evidence="5">
    <location>
        <begin position="253"/>
        <end position="262"/>
    </location>
</feature>
<dbReference type="InterPro" id="IPR026910">
    <property type="entry name" value="Shisa"/>
</dbReference>
<comment type="subcellular location">
    <subcellularLocation>
        <location evidence="1">Membrane</location>
    </subcellularLocation>
</comment>
<accession>A0A9D4MQ46</accession>
<organism evidence="8 9">
    <name type="scientific">Dreissena polymorpha</name>
    <name type="common">Zebra mussel</name>
    <name type="synonym">Mytilus polymorpha</name>
    <dbReference type="NCBI Taxonomy" id="45954"/>
    <lineage>
        <taxon>Eukaryota</taxon>
        <taxon>Metazoa</taxon>
        <taxon>Spiralia</taxon>
        <taxon>Lophotrochozoa</taxon>
        <taxon>Mollusca</taxon>
        <taxon>Bivalvia</taxon>
        <taxon>Autobranchia</taxon>
        <taxon>Heteroconchia</taxon>
        <taxon>Euheterodonta</taxon>
        <taxon>Imparidentia</taxon>
        <taxon>Neoheterodontei</taxon>
        <taxon>Myida</taxon>
        <taxon>Dreissenoidea</taxon>
        <taxon>Dreissenidae</taxon>
        <taxon>Dreissena</taxon>
    </lineage>
</organism>
<feature type="compositionally biased region" description="Pro residues" evidence="5">
    <location>
        <begin position="216"/>
        <end position="230"/>
    </location>
</feature>
<feature type="transmembrane region" description="Helical" evidence="6">
    <location>
        <begin position="152"/>
        <end position="179"/>
    </location>
</feature>
<feature type="compositionally biased region" description="Low complexity" evidence="5">
    <location>
        <begin position="231"/>
        <end position="252"/>
    </location>
</feature>
<keyword evidence="7" id="KW-0732">Signal</keyword>
<feature type="compositionally biased region" description="Polar residues" evidence="5">
    <location>
        <begin position="195"/>
        <end position="209"/>
    </location>
</feature>
<reference evidence="8" key="2">
    <citation type="submission" date="2020-11" db="EMBL/GenBank/DDBJ databases">
        <authorList>
            <person name="McCartney M.A."/>
            <person name="Auch B."/>
            <person name="Kono T."/>
            <person name="Mallez S."/>
            <person name="Becker A."/>
            <person name="Gohl D.M."/>
            <person name="Silverstein K.A.T."/>
            <person name="Koren S."/>
            <person name="Bechman K.B."/>
            <person name="Herman A."/>
            <person name="Abrahante J.E."/>
            <person name="Garbe J."/>
        </authorList>
    </citation>
    <scope>NUCLEOTIDE SEQUENCE</scope>
    <source>
        <strain evidence="8">Duluth1</strain>
        <tissue evidence="8">Whole animal</tissue>
    </source>
</reference>
<keyword evidence="2 6" id="KW-0812">Transmembrane</keyword>
<protein>
    <submittedName>
        <fullName evidence="8">Uncharacterized protein</fullName>
    </submittedName>
</protein>
<dbReference type="GO" id="GO:0016020">
    <property type="term" value="C:membrane"/>
    <property type="evidence" value="ECO:0007669"/>
    <property type="project" value="UniProtKB-SubCell"/>
</dbReference>
<keyword evidence="4 6" id="KW-0472">Membrane</keyword>
<feature type="region of interest" description="Disordered" evidence="5">
    <location>
        <begin position="188"/>
        <end position="323"/>
    </location>
</feature>
<evidence type="ECO:0000313" key="9">
    <source>
        <dbReference type="Proteomes" id="UP000828390"/>
    </source>
</evidence>
<evidence type="ECO:0000256" key="6">
    <source>
        <dbReference type="SAM" id="Phobius"/>
    </source>
</evidence>